<organism evidence="2 3">
    <name type="scientific">Rhodococcoides kyotonense</name>
    <dbReference type="NCBI Taxonomy" id="398843"/>
    <lineage>
        <taxon>Bacteria</taxon>
        <taxon>Bacillati</taxon>
        <taxon>Actinomycetota</taxon>
        <taxon>Actinomycetes</taxon>
        <taxon>Mycobacteriales</taxon>
        <taxon>Nocardiaceae</taxon>
        <taxon>Rhodococcoides</taxon>
    </lineage>
</organism>
<dbReference type="AlphaFoldDB" id="A0A177YE52"/>
<evidence type="ECO:0000256" key="1">
    <source>
        <dbReference type="SAM" id="MobiDB-lite"/>
    </source>
</evidence>
<dbReference type="Proteomes" id="UP000077519">
    <property type="component" value="Unassembled WGS sequence"/>
</dbReference>
<name>A0A177YE52_9NOCA</name>
<comment type="caution">
    <text evidence="2">The sequence shown here is derived from an EMBL/GenBank/DDBJ whole genome shotgun (WGS) entry which is preliminary data.</text>
</comment>
<accession>A0A177YE52</accession>
<feature type="region of interest" description="Disordered" evidence="1">
    <location>
        <begin position="93"/>
        <end position="116"/>
    </location>
</feature>
<evidence type="ECO:0000313" key="2">
    <source>
        <dbReference type="EMBL" id="OAK53814.1"/>
    </source>
</evidence>
<dbReference type="EMBL" id="LVHI01000015">
    <property type="protein sequence ID" value="OAK53814.1"/>
    <property type="molecule type" value="Genomic_DNA"/>
</dbReference>
<dbReference type="RefSeq" id="WP_068426821.1">
    <property type="nucleotide sequence ID" value="NZ_LVHI01000015.1"/>
</dbReference>
<feature type="region of interest" description="Disordered" evidence="1">
    <location>
        <begin position="1"/>
        <end position="28"/>
    </location>
</feature>
<gene>
    <name evidence="2" type="ORF">A3K89_22100</name>
</gene>
<reference evidence="2 3" key="1">
    <citation type="submission" date="2016-03" db="EMBL/GenBank/DDBJ databases">
        <title>Genome sequence of Rhodococcus kyotonensis KB10.</title>
        <authorList>
            <person name="Jeong H."/>
            <person name="Hong C.E."/>
            <person name="Jo S.H."/>
            <person name="Park J.M."/>
        </authorList>
    </citation>
    <scope>NUCLEOTIDE SEQUENCE [LARGE SCALE GENOMIC DNA]</scope>
    <source>
        <strain evidence="2 3">KB10</strain>
    </source>
</reference>
<sequence>MASTQARQSARARARAAHQKVVADRKARDDANIASMTEYFAAAEQIDAAQLVMANAIEAIRKREGTLAKAAEILGLGTGQARKLVALLDNPSSAAATNNADSSDDETAAVNSADIDQADSFPAADIDTAVTGTRVDSDTATT</sequence>
<evidence type="ECO:0000313" key="3">
    <source>
        <dbReference type="Proteomes" id="UP000077519"/>
    </source>
</evidence>
<proteinExistence type="predicted"/>
<keyword evidence="3" id="KW-1185">Reference proteome</keyword>
<protein>
    <submittedName>
        <fullName evidence="2">Uncharacterized protein</fullName>
    </submittedName>
</protein>